<dbReference type="AlphaFoldDB" id="A0A3L9ZNR0"/>
<dbReference type="OrthoDB" id="9769293at2"/>
<feature type="compositionally biased region" description="Basic residues" evidence="1">
    <location>
        <begin position="355"/>
        <end position="365"/>
    </location>
</feature>
<dbReference type="EMBL" id="REFH01000011">
    <property type="protein sequence ID" value="RMA73059.1"/>
    <property type="molecule type" value="Genomic_DNA"/>
</dbReference>
<dbReference type="Proteomes" id="UP000280368">
    <property type="component" value="Unassembled WGS sequence"/>
</dbReference>
<protein>
    <recommendedName>
        <fullName evidence="4">ParB-like nuclease family protein</fullName>
    </recommendedName>
</protein>
<gene>
    <name evidence="2" type="ORF">BC961_2661</name>
</gene>
<evidence type="ECO:0000313" key="3">
    <source>
        <dbReference type="Proteomes" id="UP000280368"/>
    </source>
</evidence>
<feature type="region of interest" description="Disordered" evidence="1">
    <location>
        <begin position="308"/>
        <end position="365"/>
    </location>
</feature>
<dbReference type="RefSeq" id="WP_121926238.1">
    <property type="nucleotide sequence ID" value="NZ_CBCSGA010000013.1"/>
</dbReference>
<evidence type="ECO:0000313" key="2">
    <source>
        <dbReference type="EMBL" id="RMA73059.1"/>
    </source>
</evidence>
<comment type="caution">
    <text evidence="2">The sequence shown here is derived from an EMBL/GenBank/DDBJ whole genome shotgun (WGS) entry which is preliminary data.</text>
</comment>
<feature type="compositionally biased region" description="Polar residues" evidence="1">
    <location>
        <begin position="333"/>
        <end position="353"/>
    </location>
</feature>
<accession>A0A3L9ZNR0</accession>
<reference evidence="2 3" key="1">
    <citation type="submission" date="2018-10" db="EMBL/GenBank/DDBJ databases">
        <title>Genomic Encyclopedia of Archaeal and Bacterial Type Strains, Phase II (KMG-II): from individual species to whole genera.</title>
        <authorList>
            <person name="Goeker M."/>
        </authorList>
    </citation>
    <scope>NUCLEOTIDE SEQUENCE [LARGE SCALE GENOMIC DNA]</scope>
    <source>
        <strain evidence="2 3">DSM 19727</strain>
    </source>
</reference>
<sequence>MKATRDIEYKNVEELTLDINNPRFAELYVGNGSEDNLIQYLLDNEAGIEVAKSIIAADEFYSDRPLWVLKKGHEYIVKDGNRRCAAVKALQLPGKFAIDLPKTIIEEVPIIVYDDEEDLNKRIFLEHANNTFRSWERIAQAIEVYKLFKSGTDLKLMSELDSQPGQLIKLASFYKAAVIYGEDSLKKLLTRGRGRTGGRTIIFERLFKYSDKCGYKFKAKPSFEISIHDETKFKSYILSLINLLESDLGYEIKTDTIDGEKEDFMSRLKPYGFDYFFIESDEDKQDIEVAKSDNSDLISTGESIKHTAGKCATENENVNSNENYEDKTDIEKSYNNGSTTNEDKNNNSLSAVKNSGKRGSTKTKPTIVRKKIPAGVRNRISECYGLPAIQNPIAKLALVRIVYECTLKYIVEHTHYSSKNKLPKSNHFQSAYRDKKNIPYPSTNFDELHKNFIKLIKNQGMKRTFENFKMDQLQQIIHNYNAVGIPTNATNYCAELIPILDFLLADENVFLSSIDLTNIS</sequence>
<organism evidence="2 3">
    <name type="scientific">Flavobacterium weaverense</name>
    <dbReference type="NCBI Taxonomy" id="271156"/>
    <lineage>
        <taxon>Bacteria</taxon>
        <taxon>Pseudomonadati</taxon>
        <taxon>Bacteroidota</taxon>
        <taxon>Flavobacteriia</taxon>
        <taxon>Flavobacteriales</taxon>
        <taxon>Flavobacteriaceae</taxon>
        <taxon>Flavobacterium</taxon>
    </lineage>
</organism>
<evidence type="ECO:0000256" key="1">
    <source>
        <dbReference type="SAM" id="MobiDB-lite"/>
    </source>
</evidence>
<evidence type="ECO:0008006" key="4">
    <source>
        <dbReference type="Google" id="ProtNLM"/>
    </source>
</evidence>
<name>A0A3L9ZNR0_9FLAO</name>
<keyword evidence="3" id="KW-1185">Reference proteome</keyword>
<proteinExistence type="predicted"/>